<feature type="transmembrane region" description="Helical" evidence="6">
    <location>
        <begin position="225"/>
        <end position="245"/>
    </location>
</feature>
<feature type="transmembrane region" description="Helical" evidence="6">
    <location>
        <begin position="164"/>
        <end position="184"/>
    </location>
</feature>
<feature type="transmembrane region" description="Helical" evidence="6">
    <location>
        <begin position="71"/>
        <end position="90"/>
    </location>
</feature>
<evidence type="ECO:0000256" key="5">
    <source>
        <dbReference type="SAM" id="MobiDB-lite"/>
    </source>
</evidence>
<dbReference type="CDD" id="cd17502">
    <property type="entry name" value="MFS_Azr1_MDR_like"/>
    <property type="match status" value="1"/>
</dbReference>
<keyword evidence="2 6" id="KW-0812">Transmembrane</keyword>
<evidence type="ECO:0000256" key="6">
    <source>
        <dbReference type="SAM" id="Phobius"/>
    </source>
</evidence>
<feature type="transmembrane region" description="Helical" evidence="6">
    <location>
        <begin position="360"/>
        <end position="378"/>
    </location>
</feature>
<reference evidence="8 9" key="2">
    <citation type="submission" date="2022-06" db="EMBL/GenBank/DDBJ databases">
        <title>Genomic Encyclopedia of Type Strains, Phase I: the one thousand microbial genomes (KMG-I) project.</title>
        <authorList>
            <person name="Kyrpides N."/>
        </authorList>
    </citation>
    <scope>NUCLEOTIDE SEQUENCE [LARGE SCALE GENOMIC DNA]</scope>
    <source>
        <strain evidence="8 9">DSM 43889</strain>
    </source>
</reference>
<dbReference type="PROSITE" id="PS50850">
    <property type="entry name" value="MFS"/>
    <property type="match status" value="1"/>
</dbReference>
<feature type="transmembrane region" description="Helical" evidence="6">
    <location>
        <begin position="295"/>
        <end position="318"/>
    </location>
</feature>
<evidence type="ECO:0000313" key="9">
    <source>
        <dbReference type="Proteomes" id="UP000791080"/>
    </source>
</evidence>
<keyword evidence="4 6" id="KW-0472">Membrane</keyword>
<feature type="transmembrane region" description="Helical" evidence="6">
    <location>
        <begin position="190"/>
        <end position="213"/>
    </location>
</feature>
<reference evidence="8 9" key="1">
    <citation type="submission" date="2013-07" db="EMBL/GenBank/DDBJ databases">
        <authorList>
            <consortium name="DOE Joint Genome Institute"/>
            <person name="Reeve W."/>
            <person name="Huntemann M."/>
            <person name="Han J."/>
            <person name="Chen A."/>
            <person name="Kyrpides N."/>
            <person name="Mavromatis K."/>
            <person name="Markowitz V."/>
            <person name="Palaniappan K."/>
            <person name="Ivanova N."/>
            <person name="Schaumberg A."/>
            <person name="Pati A."/>
            <person name="Liolios K."/>
            <person name="Nordberg H.P."/>
            <person name="Cantor M.N."/>
            <person name="Hua S.X."/>
            <person name="Woyke T."/>
        </authorList>
    </citation>
    <scope>NUCLEOTIDE SEQUENCE [LARGE SCALE GENOMIC DNA]</scope>
    <source>
        <strain evidence="8 9">DSM 43889</strain>
    </source>
</reference>
<dbReference type="PRINTS" id="PR01036">
    <property type="entry name" value="TCRTETB"/>
</dbReference>
<evidence type="ECO:0000256" key="3">
    <source>
        <dbReference type="ARBA" id="ARBA00022989"/>
    </source>
</evidence>
<dbReference type="Gene3D" id="1.20.1250.20">
    <property type="entry name" value="MFS general substrate transporter like domains"/>
    <property type="match status" value="1"/>
</dbReference>
<feature type="transmembrane region" description="Helical" evidence="6">
    <location>
        <begin position="421"/>
        <end position="444"/>
    </location>
</feature>
<organism evidence="8 9">
    <name type="scientific">Actinoalloteichus caeruleus DSM 43889</name>
    <dbReference type="NCBI Taxonomy" id="1120930"/>
    <lineage>
        <taxon>Bacteria</taxon>
        <taxon>Bacillati</taxon>
        <taxon>Actinomycetota</taxon>
        <taxon>Actinomycetes</taxon>
        <taxon>Pseudonocardiales</taxon>
        <taxon>Pseudonocardiaceae</taxon>
        <taxon>Actinoalloteichus</taxon>
        <taxon>Actinoalloteichus cyanogriseus</taxon>
    </lineage>
</organism>
<feature type="transmembrane region" description="Helical" evidence="6">
    <location>
        <begin position="37"/>
        <end position="59"/>
    </location>
</feature>
<comment type="caution">
    <text evidence="8">The sequence shown here is derived from an EMBL/GenBank/DDBJ whole genome shotgun (WGS) entry which is preliminary data.</text>
</comment>
<evidence type="ECO:0000256" key="4">
    <source>
        <dbReference type="ARBA" id="ARBA00023136"/>
    </source>
</evidence>
<gene>
    <name evidence="8" type="ORF">G443_003418</name>
</gene>
<evidence type="ECO:0000313" key="8">
    <source>
        <dbReference type="EMBL" id="MCP2333148.1"/>
    </source>
</evidence>
<comment type="subcellular location">
    <subcellularLocation>
        <location evidence="1">Cell membrane</location>
        <topology evidence="1">Multi-pass membrane protein</topology>
    </subcellularLocation>
</comment>
<feature type="transmembrane region" description="Helical" evidence="6">
    <location>
        <begin position="384"/>
        <end position="409"/>
    </location>
</feature>
<dbReference type="Proteomes" id="UP000791080">
    <property type="component" value="Unassembled WGS sequence"/>
</dbReference>
<feature type="compositionally biased region" description="Low complexity" evidence="5">
    <location>
        <begin position="522"/>
        <end position="540"/>
    </location>
</feature>
<evidence type="ECO:0000256" key="2">
    <source>
        <dbReference type="ARBA" id="ARBA00022692"/>
    </source>
</evidence>
<evidence type="ECO:0000256" key="1">
    <source>
        <dbReference type="ARBA" id="ARBA00004651"/>
    </source>
</evidence>
<feature type="region of interest" description="Disordered" evidence="5">
    <location>
        <begin position="522"/>
        <end position="548"/>
    </location>
</feature>
<dbReference type="InterPro" id="IPR011701">
    <property type="entry name" value="MFS"/>
</dbReference>
<keyword evidence="3 6" id="KW-1133">Transmembrane helix</keyword>
<dbReference type="SUPFAM" id="SSF103473">
    <property type="entry name" value="MFS general substrate transporter"/>
    <property type="match status" value="1"/>
</dbReference>
<dbReference type="Pfam" id="PF07690">
    <property type="entry name" value="MFS_1"/>
    <property type="match status" value="1"/>
</dbReference>
<feature type="transmembrane region" description="Helical" evidence="6">
    <location>
        <begin position="251"/>
        <end position="274"/>
    </location>
</feature>
<feature type="transmembrane region" description="Helical" evidence="6">
    <location>
        <begin position="485"/>
        <end position="504"/>
    </location>
</feature>
<dbReference type="InterPro" id="IPR020846">
    <property type="entry name" value="MFS_dom"/>
</dbReference>
<dbReference type="PANTHER" id="PTHR23501">
    <property type="entry name" value="MAJOR FACILITATOR SUPERFAMILY"/>
    <property type="match status" value="1"/>
</dbReference>
<feature type="transmembrane region" description="Helical" evidence="6">
    <location>
        <begin position="324"/>
        <end position="348"/>
    </location>
</feature>
<dbReference type="EMBL" id="AUBJ02000001">
    <property type="protein sequence ID" value="MCP2333148.1"/>
    <property type="molecule type" value="Genomic_DNA"/>
</dbReference>
<proteinExistence type="predicted"/>
<dbReference type="PANTHER" id="PTHR23501:SF197">
    <property type="entry name" value="COMD"/>
    <property type="match status" value="1"/>
</dbReference>
<feature type="transmembrane region" description="Helical" evidence="6">
    <location>
        <begin position="102"/>
        <end position="121"/>
    </location>
</feature>
<accession>A0ABT1JLX6</accession>
<name>A0ABT1JLX6_ACTCY</name>
<dbReference type="InterPro" id="IPR036259">
    <property type="entry name" value="MFS_trans_sf"/>
</dbReference>
<evidence type="ECO:0000259" key="7">
    <source>
        <dbReference type="PROSITE" id="PS50850"/>
    </source>
</evidence>
<protein>
    <submittedName>
        <fullName evidence="8">Drug resistance transporter, EmrB/QacA subfamily</fullName>
    </submittedName>
</protein>
<dbReference type="Gene3D" id="1.20.1720.10">
    <property type="entry name" value="Multidrug resistance protein D"/>
    <property type="match status" value="1"/>
</dbReference>
<feature type="domain" description="Major facilitator superfamily (MFS) profile" evidence="7">
    <location>
        <begin position="37"/>
        <end position="508"/>
    </location>
</feature>
<sequence>MVVSGGTQDAAVVATGAAVHPGPDDQPPMSHREIMRVFSGLLLALLVAILSSTIVANALPTITAELGGTQAQYTWVVTATLLGATATTPVWGKLADLFSKKLLLQIALSVFTIGSVLGGLAQSMPMLIGFRAVQGLGLGGVQALVQVVIAAMISPRERGRYSGYLGAVFAVGTVSGPLIGGLIVDTPWLGWRWCFLAGVPVAVAALVVIGRTLRLPTVRRPVRVDWLGATLLVGGVSLLLVWVSLAGQSFAWASPTTALLVGGAVVLLGLAVLVEARAVDPVVPLRFFRDRTTALSVVAGVGTGVAMFGVPVFVGQYFQLGRGYSPTVAGLMTIPLVLSLAFTSTLSGQLISRSGRWKRFLLVGAVALPVGLGLLATIDHRTDLVLVGVFLAVVGAGVGLCAQNLVLAVQNTVPARDLGSATALVTFFRSLGGASGVSALGAVLSASVAARVGTGGGQSASLDLAGLPEGVRAEVMTAFGDATGTVFLVAALAALVALFAVLGIREVPLRTTVDVEHAVPAPAVGAPVPSPGTPAGSAGRSGDGADRG</sequence>
<keyword evidence="9" id="KW-1185">Reference proteome</keyword>
<feature type="transmembrane region" description="Helical" evidence="6">
    <location>
        <begin position="133"/>
        <end position="152"/>
    </location>
</feature>